<feature type="compositionally biased region" description="Basic and acidic residues" evidence="1">
    <location>
        <begin position="49"/>
        <end position="74"/>
    </location>
</feature>
<reference evidence="2" key="1">
    <citation type="submission" date="2013-08" db="EMBL/GenBank/DDBJ databases">
        <authorList>
            <person name="Durkin A.S."/>
            <person name="Haft D.R."/>
            <person name="McCorrison J."/>
            <person name="Torralba M."/>
            <person name="Gillis M."/>
            <person name="Haft D.H."/>
            <person name="Methe B."/>
            <person name="Sutton G."/>
            <person name="Nelson K.E."/>
        </authorList>
    </citation>
    <scope>NUCLEOTIDE SEQUENCE [LARGE SCALE GENOMIC DNA]</scope>
    <source>
        <strain evidence="2">F0233</strain>
    </source>
</reference>
<keyword evidence="3" id="KW-1185">Reference proteome</keyword>
<name>U2QCX5_9ACTN</name>
<evidence type="ECO:0000313" key="2">
    <source>
        <dbReference type="EMBL" id="ERK60715.1"/>
    </source>
</evidence>
<comment type="caution">
    <text evidence="2">The sequence shown here is derived from an EMBL/GenBank/DDBJ whole genome shotgun (WGS) entry which is preliminary data.</text>
</comment>
<dbReference type="EMBL" id="ACVN02000077">
    <property type="protein sequence ID" value="ERK60715.1"/>
    <property type="molecule type" value="Genomic_DNA"/>
</dbReference>
<gene>
    <name evidence="2" type="ORF">HMPREF0682_1047</name>
</gene>
<proteinExistence type="predicted"/>
<feature type="region of interest" description="Disordered" evidence="1">
    <location>
        <begin position="23"/>
        <end position="74"/>
    </location>
</feature>
<organism evidence="2 3">
    <name type="scientific">Propionibacterium acidifaciens F0233</name>
    <dbReference type="NCBI Taxonomy" id="553198"/>
    <lineage>
        <taxon>Bacteria</taxon>
        <taxon>Bacillati</taxon>
        <taxon>Actinomycetota</taxon>
        <taxon>Actinomycetes</taxon>
        <taxon>Propionibacteriales</taxon>
        <taxon>Propionibacteriaceae</taxon>
        <taxon>Propionibacterium</taxon>
    </lineage>
</organism>
<accession>U2QCX5</accession>
<protein>
    <submittedName>
        <fullName evidence="2">Uncharacterized protein</fullName>
    </submittedName>
</protein>
<dbReference type="AlphaFoldDB" id="U2QCX5"/>
<evidence type="ECO:0000256" key="1">
    <source>
        <dbReference type="SAM" id="MobiDB-lite"/>
    </source>
</evidence>
<dbReference type="Proteomes" id="UP000017052">
    <property type="component" value="Unassembled WGS sequence"/>
</dbReference>
<sequence length="74" mass="7949">MPSCLTRPSARLDPLSLPEGELAHHGIMPLRRPDLSASSSQGRPAGSLHHRDGEGTGERPDDVRGRRESRTLGG</sequence>
<evidence type="ECO:0000313" key="3">
    <source>
        <dbReference type="Proteomes" id="UP000017052"/>
    </source>
</evidence>